<organism evidence="4">
    <name type="scientific">Renibacterium salmoninarum</name>
    <dbReference type="NCBI Taxonomy" id="1646"/>
    <lineage>
        <taxon>Bacteria</taxon>
        <taxon>Bacillati</taxon>
        <taxon>Actinomycetota</taxon>
        <taxon>Actinomycetes</taxon>
        <taxon>Micrococcales</taxon>
        <taxon>Micrococcaceae</taxon>
        <taxon>Renibacterium</taxon>
    </lineage>
</organism>
<dbReference type="Gene3D" id="2.40.260.10">
    <property type="entry name" value="Sortase"/>
    <property type="match status" value="1"/>
</dbReference>
<proteinExistence type="predicted"/>
<keyword evidence="3" id="KW-0472">Membrane</keyword>
<dbReference type="InterPro" id="IPR005754">
    <property type="entry name" value="Sortase"/>
</dbReference>
<protein>
    <submittedName>
        <fullName evidence="4">Sortase</fullName>
    </submittedName>
</protein>
<name>A5HB61_RENSA</name>
<dbReference type="CDD" id="cd05830">
    <property type="entry name" value="Sortase_E"/>
    <property type="match status" value="1"/>
</dbReference>
<keyword evidence="1" id="KW-0378">Hydrolase</keyword>
<reference evidence="4" key="1">
    <citation type="submission" date="2007-02" db="EMBL/GenBank/DDBJ databases">
        <title>Inhibition of Renibacterium salmoninarum Adherence and Invasion of Host Cells by the Sortase Inhibitor, Phenyl Vinyl Sulfone.</title>
        <authorList>
            <person name="Sudheesh P.S."/>
            <person name="Crane S."/>
            <person name="Cain K.D."/>
            <person name="Strom M.S."/>
        </authorList>
    </citation>
    <scope>NUCLEOTIDE SEQUENCE</scope>
    <source>
        <strain evidence="4">ATCC 33209</strain>
    </source>
</reference>
<dbReference type="AlphaFoldDB" id="A5HB61"/>
<dbReference type="InterPro" id="IPR023365">
    <property type="entry name" value="Sortase_dom-sf"/>
</dbReference>
<evidence type="ECO:0000256" key="1">
    <source>
        <dbReference type="ARBA" id="ARBA00022801"/>
    </source>
</evidence>
<dbReference type="OMA" id="PEWGHSH"/>
<dbReference type="SUPFAM" id="SSF63817">
    <property type="entry name" value="Sortase"/>
    <property type="match status" value="1"/>
</dbReference>
<accession>A5HB61</accession>
<keyword evidence="3" id="KW-1133">Transmembrane helix</keyword>
<dbReference type="EMBL" id="EF426713">
    <property type="protein sequence ID" value="ABQ01450.1"/>
    <property type="molecule type" value="Genomic_DNA"/>
</dbReference>
<keyword evidence="3" id="KW-0812">Transmembrane</keyword>
<gene>
    <name evidence="4" type="primary">srtD</name>
    <name evidence="4" type="ORF">RRSA01227</name>
</gene>
<evidence type="ECO:0000313" key="4">
    <source>
        <dbReference type="EMBL" id="ABQ01450.1"/>
    </source>
</evidence>
<feature type="active site" description="Acyl-thioester intermediate" evidence="2">
    <location>
        <position position="242"/>
    </location>
</feature>
<evidence type="ECO:0000256" key="2">
    <source>
        <dbReference type="PIRSR" id="PIRSR605754-1"/>
    </source>
</evidence>
<reference evidence="4" key="2">
    <citation type="submission" date="2007-02" db="EMBL/GenBank/DDBJ databases">
        <title>The Renibacterium salmoninarum genome sequencing project.</title>
        <authorList>
            <person name="Sudheesh P.S."/>
            <person name="Crane S."/>
            <person name="Wiens G.D."/>
            <person name="Rockey D.D."/>
            <person name="Strom M.S."/>
        </authorList>
    </citation>
    <scope>NUCLEOTIDE SEQUENCE</scope>
    <source>
        <strain evidence="4">ATCC 33209</strain>
    </source>
</reference>
<dbReference type="InterPro" id="IPR042003">
    <property type="entry name" value="Sortase_E"/>
</dbReference>
<dbReference type="GO" id="GO:0016787">
    <property type="term" value="F:hydrolase activity"/>
    <property type="evidence" value="ECO:0007669"/>
    <property type="project" value="UniProtKB-KW"/>
</dbReference>
<evidence type="ECO:0000256" key="3">
    <source>
        <dbReference type="SAM" id="Phobius"/>
    </source>
</evidence>
<dbReference type="Pfam" id="PF04203">
    <property type="entry name" value="Sortase"/>
    <property type="match status" value="1"/>
</dbReference>
<dbReference type="InterPro" id="IPR053465">
    <property type="entry name" value="Sortase_Class_E"/>
</dbReference>
<sequence>MELGTSRGSQEANIGVDELVSGALKRDRSDRGRPRRSRPRKGVFRTIVQVFGELLITLGVILMLFVGWELWWTNIQSDQTQQQAVQQFAQNFKGPLTPQASAPTNYGDPVVTKAPDAAGETFGLAYIPRFGADYKPRPLVQGTAQRELDTLGLGHHYTSTAMPGAVGNFAVAGHRQTHGAVLDAIHALVPGDKIYVQTQDGYYTYVFRNSEIVLPTQTSVLAPVPTQSSAQPTDRYLTLTSCNPRFGVAERFIAYAVLESWQPASAGPPAEIAQQVQAAAGQG</sequence>
<dbReference type="NCBIfam" id="NF033747">
    <property type="entry name" value="class_E_sortase"/>
    <property type="match status" value="1"/>
</dbReference>
<feature type="active site" description="Proton donor/acceptor" evidence="2">
    <location>
        <position position="174"/>
    </location>
</feature>
<feature type="transmembrane region" description="Helical" evidence="3">
    <location>
        <begin position="43"/>
        <end position="72"/>
    </location>
</feature>